<dbReference type="EnsemblPlants" id="Pp3c2_19971V3.1">
    <property type="protein sequence ID" value="Pp3c2_19971V3.1"/>
    <property type="gene ID" value="Pp3c2_19971"/>
</dbReference>
<keyword evidence="2" id="KW-0732">Signal</keyword>
<name>A0A2K1L2C1_PHYPA</name>
<dbReference type="PROSITE" id="PS51257">
    <property type="entry name" value="PROKAR_LIPOPROTEIN"/>
    <property type="match status" value="1"/>
</dbReference>
<dbReference type="Proteomes" id="UP000006727">
    <property type="component" value="Chromosome 2"/>
</dbReference>
<dbReference type="PaxDb" id="3218-PP1S336_50V6.1"/>
<protein>
    <submittedName>
        <fullName evidence="3 4">Uncharacterized protein</fullName>
    </submittedName>
</protein>
<reference evidence="3 5" key="2">
    <citation type="journal article" date="2018" name="Plant J.">
        <title>The Physcomitrella patens chromosome-scale assembly reveals moss genome structure and evolution.</title>
        <authorList>
            <person name="Lang D."/>
            <person name="Ullrich K.K."/>
            <person name="Murat F."/>
            <person name="Fuchs J."/>
            <person name="Jenkins J."/>
            <person name="Haas F.B."/>
            <person name="Piednoel M."/>
            <person name="Gundlach H."/>
            <person name="Van Bel M."/>
            <person name="Meyberg R."/>
            <person name="Vives C."/>
            <person name="Morata J."/>
            <person name="Symeonidi A."/>
            <person name="Hiss M."/>
            <person name="Muchero W."/>
            <person name="Kamisugi Y."/>
            <person name="Saleh O."/>
            <person name="Blanc G."/>
            <person name="Decker E.L."/>
            <person name="van Gessel N."/>
            <person name="Grimwood J."/>
            <person name="Hayes R.D."/>
            <person name="Graham S.W."/>
            <person name="Gunter L.E."/>
            <person name="McDaniel S.F."/>
            <person name="Hoernstein S.N.W."/>
            <person name="Larsson A."/>
            <person name="Li F.W."/>
            <person name="Perroud P.F."/>
            <person name="Phillips J."/>
            <person name="Ranjan P."/>
            <person name="Rokshar D.S."/>
            <person name="Rothfels C.J."/>
            <person name="Schneider L."/>
            <person name="Shu S."/>
            <person name="Stevenson D.W."/>
            <person name="Thummler F."/>
            <person name="Tillich M."/>
            <person name="Villarreal Aguilar J.C."/>
            <person name="Widiez T."/>
            <person name="Wong G.K."/>
            <person name="Wymore A."/>
            <person name="Zhang Y."/>
            <person name="Zimmer A.D."/>
            <person name="Quatrano R.S."/>
            <person name="Mayer K.F.X."/>
            <person name="Goodstein D."/>
            <person name="Casacuberta J.M."/>
            <person name="Vandepoele K."/>
            <person name="Reski R."/>
            <person name="Cuming A.C."/>
            <person name="Tuskan G.A."/>
            <person name="Maumus F."/>
            <person name="Salse J."/>
            <person name="Schmutz J."/>
            <person name="Rensing S.A."/>
        </authorList>
    </citation>
    <scope>NUCLEOTIDE SEQUENCE [LARGE SCALE GENOMIC DNA]</scope>
    <source>
        <strain evidence="4 5">cv. Gransden 2004</strain>
    </source>
</reference>
<accession>A0A2K1L2C1</accession>
<feature type="signal peptide" evidence="2">
    <location>
        <begin position="1"/>
        <end position="22"/>
    </location>
</feature>
<reference evidence="4" key="3">
    <citation type="submission" date="2020-12" db="UniProtKB">
        <authorList>
            <consortium name="EnsemblPlants"/>
        </authorList>
    </citation>
    <scope>IDENTIFICATION</scope>
</reference>
<proteinExistence type="predicted"/>
<evidence type="ECO:0000256" key="2">
    <source>
        <dbReference type="SAM" id="SignalP"/>
    </source>
</evidence>
<evidence type="ECO:0000313" key="5">
    <source>
        <dbReference type="Proteomes" id="UP000006727"/>
    </source>
</evidence>
<evidence type="ECO:0000256" key="1">
    <source>
        <dbReference type="SAM" id="MobiDB-lite"/>
    </source>
</evidence>
<feature type="region of interest" description="Disordered" evidence="1">
    <location>
        <begin position="37"/>
        <end position="103"/>
    </location>
</feature>
<reference evidence="3 5" key="1">
    <citation type="journal article" date="2008" name="Science">
        <title>The Physcomitrella genome reveals evolutionary insights into the conquest of land by plants.</title>
        <authorList>
            <person name="Rensing S."/>
            <person name="Lang D."/>
            <person name="Zimmer A."/>
            <person name="Terry A."/>
            <person name="Salamov A."/>
            <person name="Shapiro H."/>
            <person name="Nishiyama T."/>
            <person name="Perroud P.-F."/>
            <person name="Lindquist E."/>
            <person name="Kamisugi Y."/>
            <person name="Tanahashi T."/>
            <person name="Sakakibara K."/>
            <person name="Fujita T."/>
            <person name="Oishi K."/>
            <person name="Shin-I T."/>
            <person name="Kuroki Y."/>
            <person name="Toyoda A."/>
            <person name="Suzuki Y."/>
            <person name="Hashimoto A."/>
            <person name="Yamaguchi K."/>
            <person name="Sugano A."/>
            <person name="Kohara Y."/>
            <person name="Fujiyama A."/>
            <person name="Anterola A."/>
            <person name="Aoki S."/>
            <person name="Ashton N."/>
            <person name="Barbazuk W.B."/>
            <person name="Barker E."/>
            <person name="Bennetzen J."/>
            <person name="Bezanilla M."/>
            <person name="Blankenship R."/>
            <person name="Cho S.H."/>
            <person name="Dutcher S."/>
            <person name="Estelle M."/>
            <person name="Fawcett J.A."/>
            <person name="Gundlach H."/>
            <person name="Hanada K."/>
            <person name="Heyl A."/>
            <person name="Hicks K.A."/>
            <person name="Hugh J."/>
            <person name="Lohr M."/>
            <person name="Mayer K."/>
            <person name="Melkozernov A."/>
            <person name="Murata T."/>
            <person name="Nelson D."/>
            <person name="Pils B."/>
            <person name="Prigge M."/>
            <person name="Reiss B."/>
            <person name="Renner T."/>
            <person name="Rombauts S."/>
            <person name="Rushton P."/>
            <person name="Sanderfoot A."/>
            <person name="Schween G."/>
            <person name="Shiu S.-H."/>
            <person name="Stueber K."/>
            <person name="Theodoulou F.L."/>
            <person name="Tu H."/>
            <person name="Van de Peer Y."/>
            <person name="Verrier P.J."/>
            <person name="Waters E."/>
            <person name="Wood A."/>
            <person name="Yang L."/>
            <person name="Cove D."/>
            <person name="Cuming A."/>
            <person name="Hasebe M."/>
            <person name="Lucas S."/>
            <person name="Mishler D.B."/>
            <person name="Reski R."/>
            <person name="Grigoriev I."/>
            <person name="Quatrano R.S."/>
            <person name="Boore J.L."/>
        </authorList>
    </citation>
    <scope>NUCLEOTIDE SEQUENCE [LARGE SCALE GENOMIC DNA]</scope>
    <source>
        <strain evidence="4 5">cv. Gransden 2004</strain>
    </source>
</reference>
<dbReference type="EMBL" id="ABEU02000002">
    <property type="protein sequence ID" value="PNR60175.1"/>
    <property type="molecule type" value="Genomic_DNA"/>
</dbReference>
<evidence type="ECO:0000313" key="3">
    <source>
        <dbReference type="EMBL" id="PNR60175.1"/>
    </source>
</evidence>
<gene>
    <name evidence="3" type="ORF">PHYPA_002968</name>
</gene>
<sequence length="133" mass="14429">MKGFQALVLIGTLMLVACSCSAARIFVEENRATRHMKFKNGLSPTEKPKLPPLPTLPPNPELTLPPQPKLPSFGKKCPPPSPVYESPPYSPSPVYTSPPYSSSHAITLNCESLSTGVNNASCFVDKPWMCPEC</sequence>
<organism evidence="3">
    <name type="scientific">Physcomitrium patens</name>
    <name type="common">Spreading-leaved earth moss</name>
    <name type="synonym">Physcomitrella patens</name>
    <dbReference type="NCBI Taxonomy" id="3218"/>
    <lineage>
        <taxon>Eukaryota</taxon>
        <taxon>Viridiplantae</taxon>
        <taxon>Streptophyta</taxon>
        <taxon>Embryophyta</taxon>
        <taxon>Bryophyta</taxon>
        <taxon>Bryophytina</taxon>
        <taxon>Bryopsida</taxon>
        <taxon>Funariidae</taxon>
        <taxon>Funariales</taxon>
        <taxon>Funariaceae</taxon>
        <taxon>Physcomitrium</taxon>
    </lineage>
</organism>
<feature type="chain" id="PRO_5036319108" evidence="2">
    <location>
        <begin position="23"/>
        <end position="133"/>
    </location>
</feature>
<dbReference type="AlphaFoldDB" id="A0A2K1L2C1"/>
<keyword evidence="5" id="KW-1185">Reference proteome</keyword>
<dbReference type="Gramene" id="Pp3c2_19971V3.1">
    <property type="protein sequence ID" value="Pp3c2_19971V3.1"/>
    <property type="gene ID" value="Pp3c2_19971"/>
</dbReference>
<evidence type="ECO:0000313" key="4">
    <source>
        <dbReference type="EnsemblPlants" id="Pp3c2_19971V3.1"/>
    </source>
</evidence>
<feature type="compositionally biased region" description="Pro residues" evidence="1">
    <location>
        <begin position="50"/>
        <end position="69"/>
    </location>
</feature>
<dbReference type="InParanoid" id="A0A2K1L2C1"/>
<feature type="compositionally biased region" description="Low complexity" evidence="1">
    <location>
        <begin position="83"/>
        <end position="103"/>
    </location>
</feature>